<accession>A0A0E2E3W5</accession>
<dbReference type="GeneID" id="2740155"/>
<evidence type="ECO:0008006" key="2">
    <source>
        <dbReference type="Google" id="ProtNLM"/>
    </source>
</evidence>
<evidence type="ECO:0000313" key="1">
    <source>
        <dbReference type="EMBL" id="EMB32048.1"/>
    </source>
</evidence>
<organism evidence="1">
    <name type="scientific">Treponema denticola H-22</name>
    <dbReference type="NCBI Taxonomy" id="999432"/>
    <lineage>
        <taxon>Bacteria</taxon>
        <taxon>Pseudomonadati</taxon>
        <taxon>Spirochaetota</taxon>
        <taxon>Spirochaetia</taxon>
        <taxon>Spirochaetales</taxon>
        <taxon>Treponemataceae</taxon>
        <taxon>Treponema</taxon>
    </lineage>
</organism>
<protein>
    <recommendedName>
        <fullName evidence="2">SH3b domain-containing protein</fullName>
    </recommendedName>
</protein>
<dbReference type="Proteomes" id="UP000011705">
    <property type="component" value="Chromosome"/>
</dbReference>
<gene>
    <name evidence="1" type="ORF">HMPREF9726_01831</name>
</gene>
<dbReference type="HOGENOM" id="CLU_137994_1_0_12"/>
<dbReference type="AlphaFoldDB" id="A0A0E2E3W5"/>
<name>A0A0E2E3W5_TREDN</name>
<proteinExistence type="predicted"/>
<reference evidence="1" key="1">
    <citation type="submission" date="2012-01" db="EMBL/GenBank/DDBJ databases">
        <title>The Genome Sequence of Treponema denticola H-22.</title>
        <authorList>
            <consortium name="The Broad Institute Genome Sequencing Platform"/>
            <person name="Earl A."/>
            <person name="Ward D."/>
            <person name="Feldgarden M."/>
            <person name="Gevers D."/>
            <person name="Blanton J.M."/>
            <person name="Fenno C.J."/>
            <person name="Baranova O.V."/>
            <person name="Mathney J."/>
            <person name="Dewhirst F.E."/>
            <person name="Izard J."/>
            <person name="Young S.K."/>
            <person name="Zeng Q."/>
            <person name="Gargeya S."/>
            <person name="Fitzgerald M."/>
            <person name="Haas B."/>
            <person name="Abouelleil A."/>
            <person name="Alvarado L."/>
            <person name="Arachchi H.M."/>
            <person name="Berlin A."/>
            <person name="Chapman S.B."/>
            <person name="Gearin G."/>
            <person name="Goldberg J."/>
            <person name="Griggs A."/>
            <person name="Gujja S."/>
            <person name="Hansen M."/>
            <person name="Heiman D."/>
            <person name="Howarth C."/>
            <person name="Larimer J."/>
            <person name="Lui A."/>
            <person name="MacDonald P.J.P."/>
            <person name="McCowen C."/>
            <person name="Montmayeur A."/>
            <person name="Murphy C."/>
            <person name="Neiman D."/>
            <person name="Pearson M."/>
            <person name="Priest M."/>
            <person name="Roberts A."/>
            <person name="Saif S."/>
            <person name="Shea T."/>
            <person name="Sisk P."/>
            <person name="Stolte C."/>
            <person name="Sykes S."/>
            <person name="Wortman J."/>
            <person name="Nusbaum C."/>
            <person name="Birren B."/>
        </authorList>
    </citation>
    <scope>NUCLEOTIDE SEQUENCE [LARGE SCALE GENOMIC DNA]</scope>
    <source>
        <strain evidence="1">H-22</strain>
    </source>
</reference>
<dbReference type="RefSeq" id="WP_002672736.1">
    <property type="nucleotide sequence ID" value="NZ_CM001795.1"/>
</dbReference>
<dbReference type="PATRIC" id="fig|999432.5.peg.1897"/>
<sequence>MKKSKILCLLMFFVVLGILTAEKSSKKMYVNIKETWIKSDSGFFAKDLVRVRYGDQVYLLEEKGKWMKVSPVSNPNIVGWLPKANLTKKKIVGSFDKKTSAEAKELSLAGKGLTEGSGSEFSSSGKKNYAAVDSVEGIKINPSDLHFFIKEGLLEDGE</sequence>
<dbReference type="EMBL" id="AGDV01000015">
    <property type="protein sequence ID" value="EMB32048.1"/>
    <property type="molecule type" value="Genomic_DNA"/>
</dbReference>
<comment type="caution">
    <text evidence="1">The sequence shown here is derived from an EMBL/GenBank/DDBJ whole genome shotgun (WGS) entry which is preliminary data.</text>
</comment>